<dbReference type="EMBL" id="JAOTJC010000006">
    <property type="protein sequence ID" value="MCU7554424.1"/>
    <property type="molecule type" value="Genomic_DNA"/>
</dbReference>
<protein>
    <submittedName>
        <fullName evidence="2">EVE domain-containing protein</fullName>
    </submittedName>
</protein>
<evidence type="ECO:0000313" key="2">
    <source>
        <dbReference type="EMBL" id="MCU7554424.1"/>
    </source>
</evidence>
<gene>
    <name evidence="2" type="ORF">OCL06_07425</name>
</gene>
<accession>A0ABT2VMW4</accession>
<dbReference type="InterPro" id="IPR002740">
    <property type="entry name" value="EVE_domain"/>
</dbReference>
<dbReference type="Proteomes" id="UP001209257">
    <property type="component" value="Unassembled WGS sequence"/>
</dbReference>
<sequence length="154" mass="17492">MAYWLFKTEPDAFGIQDLKERPGQTEPWDGVRNYQARNFLRDEVKLGDNVFIYHSSCKQVGIAGVAEVSREAYPDPSQFNPESRYYDPKATPDAPRWFCVDVTFKEAFAKTLLLKDIKATPQVTELGVVKKGHRLSIMPVTKTEWDILYAAASG</sequence>
<dbReference type="SUPFAM" id="SSF88697">
    <property type="entry name" value="PUA domain-like"/>
    <property type="match status" value="1"/>
</dbReference>
<comment type="caution">
    <text evidence="2">The sequence shown here is derived from an EMBL/GenBank/DDBJ whole genome shotgun (WGS) entry which is preliminary data.</text>
</comment>
<dbReference type="InterPro" id="IPR052181">
    <property type="entry name" value="5hmC_binding"/>
</dbReference>
<dbReference type="RefSeq" id="WP_262993096.1">
    <property type="nucleotide sequence ID" value="NZ_JAOTJC010000006.1"/>
</dbReference>
<dbReference type="Pfam" id="PF01878">
    <property type="entry name" value="EVE"/>
    <property type="match status" value="1"/>
</dbReference>
<dbReference type="InterPro" id="IPR015947">
    <property type="entry name" value="PUA-like_sf"/>
</dbReference>
<evidence type="ECO:0000259" key="1">
    <source>
        <dbReference type="Pfam" id="PF01878"/>
    </source>
</evidence>
<dbReference type="PANTHER" id="PTHR14087:SF7">
    <property type="entry name" value="THYMOCYTE NUCLEAR PROTEIN 1"/>
    <property type="match status" value="1"/>
</dbReference>
<feature type="domain" description="EVE" evidence="1">
    <location>
        <begin position="2"/>
        <end position="149"/>
    </location>
</feature>
<organism evidence="2 3">
    <name type="scientific">Alteromonas salexigens</name>
    <dbReference type="NCBI Taxonomy" id="2982530"/>
    <lineage>
        <taxon>Bacteria</taxon>
        <taxon>Pseudomonadati</taxon>
        <taxon>Pseudomonadota</taxon>
        <taxon>Gammaproteobacteria</taxon>
        <taxon>Alteromonadales</taxon>
        <taxon>Alteromonadaceae</taxon>
        <taxon>Alteromonas/Salinimonas group</taxon>
        <taxon>Alteromonas</taxon>
    </lineage>
</organism>
<dbReference type="Gene3D" id="3.10.590.10">
    <property type="entry name" value="ph1033 like domains"/>
    <property type="match status" value="1"/>
</dbReference>
<dbReference type="CDD" id="cd21133">
    <property type="entry name" value="EVE"/>
    <property type="match status" value="1"/>
</dbReference>
<reference evidence="3" key="1">
    <citation type="submission" date="2023-07" db="EMBL/GenBank/DDBJ databases">
        <title>Study on multiphase classification of strain Alteromonas salexigens isolated from the Yellow Sea.</title>
        <authorList>
            <person name="Sun L."/>
        </authorList>
    </citation>
    <scope>NUCLEOTIDE SEQUENCE [LARGE SCALE GENOMIC DNA]</scope>
    <source>
        <strain evidence="3">ASW11-19</strain>
    </source>
</reference>
<keyword evidence="3" id="KW-1185">Reference proteome</keyword>
<evidence type="ECO:0000313" key="3">
    <source>
        <dbReference type="Proteomes" id="UP001209257"/>
    </source>
</evidence>
<dbReference type="InterPro" id="IPR047197">
    <property type="entry name" value="THYN1-like_EVE"/>
</dbReference>
<proteinExistence type="predicted"/>
<name>A0ABT2VMW4_9ALTE</name>
<dbReference type="PANTHER" id="PTHR14087">
    <property type="entry name" value="THYMOCYTE NUCLEAR PROTEIN 1"/>
    <property type="match status" value="1"/>
</dbReference>